<dbReference type="OrthoDB" id="338237at2"/>
<dbReference type="EMBL" id="WNLA01000017">
    <property type="protein sequence ID" value="MTW04754.1"/>
    <property type="molecule type" value="Genomic_DNA"/>
</dbReference>
<dbReference type="AlphaFoldDB" id="A0A6L6Q5T1"/>
<dbReference type="Proteomes" id="UP000484015">
    <property type="component" value="Unassembled WGS sequence"/>
</dbReference>
<comment type="caution">
    <text evidence="1">The sequence shown here is derived from an EMBL/GenBank/DDBJ whole genome shotgun (WGS) entry which is preliminary data.</text>
</comment>
<dbReference type="Pfam" id="PF09351">
    <property type="entry name" value="DUF1993"/>
    <property type="match status" value="1"/>
</dbReference>
<name>A0A6L6Q5T1_9BURK</name>
<evidence type="ECO:0000313" key="1">
    <source>
        <dbReference type="EMBL" id="MTW04754.1"/>
    </source>
</evidence>
<dbReference type="SUPFAM" id="SSF109854">
    <property type="entry name" value="DinB/YfiT-like putative metalloenzymes"/>
    <property type="match status" value="1"/>
</dbReference>
<keyword evidence="2" id="KW-1185">Reference proteome</keyword>
<dbReference type="InterPro" id="IPR034660">
    <property type="entry name" value="DinB/YfiT-like"/>
</dbReference>
<reference evidence="1 2" key="1">
    <citation type="submission" date="2019-11" db="EMBL/GenBank/DDBJ databases">
        <title>Type strains purchased from KCTC, JCM and DSMZ.</title>
        <authorList>
            <person name="Lu H."/>
        </authorList>
    </citation>
    <scope>NUCLEOTIDE SEQUENCE [LARGE SCALE GENOMIC DNA]</scope>
    <source>
        <strain evidence="1 2">KCTC 42409</strain>
    </source>
</reference>
<dbReference type="InterPro" id="IPR018531">
    <property type="entry name" value="DUF1993"/>
</dbReference>
<dbReference type="PANTHER" id="PTHR36922">
    <property type="entry name" value="BLL2446 PROTEIN"/>
    <property type="match status" value="1"/>
</dbReference>
<evidence type="ECO:0000313" key="2">
    <source>
        <dbReference type="Proteomes" id="UP000484015"/>
    </source>
</evidence>
<sequence length="217" mass="23846">MLRELHAVSSAGCRRCHTRPVANTQSKWHCVAWRQLFGTIVSTTLYSAFVPVFIHYLQQLHSTLAVAENHERRTGRALIGAALAEGMFPFAQQVTTACGFTVRAVCPLLGADLPVLAGGDQDWNALRLRIQATVSFLEQVPADKINAAEERQIVTTAGLVSPVFSGSDYALSYALPNFFFHLVTAHSILRSHGVPVGKEDFDGYHQYQAGFSFPQTK</sequence>
<gene>
    <name evidence="1" type="ORF">GM668_22015</name>
</gene>
<accession>A0A6L6Q5T1</accession>
<organism evidence="1 2">
    <name type="scientific">Pseudoduganella ginsengisoli</name>
    <dbReference type="NCBI Taxonomy" id="1462440"/>
    <lineage>
        <taxon>Bacteria</taxon>
        <taxon>Pseudomonadati</taxon>
        <taxon>Pseudomonadota</taxon>
        <taxon>Betaproteobacteria</taxon>
        <taxon>Burkholderiales</taxon>
        <taxon>Oxalobacteraceae</taxon>
        <taxon>Telluria group</taxon>
        <taxon>Pseudoduganella</taxon>
    </lineage>
</organism>
<dbReference type="Gene3D" id="1.20.120.450">
    <property type="entry name" value="dinb family like domain"/>
    <property type="match status" value="1"/>
</dbReference>
<proteinExistence type="predicted"/>
<protein>
    <submittedName>
        <fullName evidence="1">DUF1993 family protein</fullName>
    </submittedName>
</protein>
<dbReference type="PANTHER" id="PTHR36922:SF1">
    <property type="entry name" value="DUF1993 DOMAIN-CONTAINING PROTEIN"/>
    <property type="match status" value="1"/>
</dbReference>